<accession>D5V5B7</accession>
<evidence type="ECO:0000313" key="2">
    <source>
        <dbReference type="Proteomes" id="UP000000939"/>
    </source>
</evidence>
<dbReference type="RefSeq" id="WP_013135197.1">
    <property type="nucleotide sequence ID" value="NC_014166.1"/>
</dbReference>
<dbReference type="HOGENOM" id="CLU_2766873_0_0_7"/>
<dbReference type="OrthoDB" id="5344324at2"/>
<reference evidence="1 2" key="1">
    <citation type="journal article" date="2010" name="Stand. Genomic Sci.">
        <title>Complete genome sequence of Arcobacter nitrofigilis type strain (CI).</title>
        <authorList>
            <person name="Pati A."/>
            <person name="Gronow S."/>
            <person name="Lapidus A."/>
            <person name="Copeland A."/>
            <person name="Glavina Del Rio T."/>
            <person name="Nolan M."/>
            <person name="Lucas S."/>
            <person name="Tice H."/>
            <person name="Cheng J.F."/>
            <person name="Han C."/>
            <person name="Chertkov O."/>
            <person name="Bruce D."/>
            <person name="Tapia R."/>
            <person name="Goodwin L."/>
            <person name="Pitluck S."/>
            <person name="Liolios K."/>
            <person name="Ivanova N."/>
            <person name="Mavromatis K."/>
            <person name="Chen A."/>
            <person name="Palaniappan K."/>
            <person name="Land M."/>
            <person name="Hauser L."/>
            <person name="Chang Y.J."/>
            <person name="Jeffries C.D."/>
            <person name="Detter J.C."/>
            <person name="Rohde M."/>
            <person name="Goker M."/>
            <person name="Bristow J."/>
            <person name="Eisen J.A."/>
            <person name="Markowitz V."/>
            <person name="Hugenholtz P."/>
            <person name="Klenk H.P."/>
            <person name="Kyrpides N.C."/>
        </authorList>
    </citation>
    <scope>NUCLEOTIDE SEQUENCE [LARGE SCALE GENOMIC DNA]</scope>
    <source>
        <strain evidence="2">ATCC 33309 / DSM 7299 / CCUG 15893 / LMG 7604 / NCTC 12251 / CI</strain>
    </source>
</reference>
<gene>
    <name evidence="1" type="ordered locus">Arnit_1394</name>
</gene>
<dbReference type="STRING" id="572480.Arnit_1394"/>
<evidence type="ECO:0000313" key="1">
    <source>
        <dbReference type="EMBL" id="ADG93052.1"/>
    </source>
</evidence>
<keyword evidence="2" id="KW-1185">Reference proteome</keyword>
<dbReference type="AlphaFoldDB" id="D5V5B7"/>
<dbReference type="Proteomes" id="UP000000939">
    <property type="component" value="Chromosome"/>
</dbReference>
<protein>
    <submittedName>
        <fullName evidence="1">Uncharacterized protein</fullName>
    </submittedName>
</protein>
<name>D5V5B7_ARCNC</name>
<proteinExistence type="predicted"/>
<sequence length="71" mass="8396" precursor="true">MENKKLTFHIDNMAYSINVDPKLEMELTKFLSPDRSHTTKELLYAYLCKSQEHFTFKEEVEKISSKLPKLS</sequence>
<dbReference type="KEGG" id="ant:Arnit_1394"/>
<organism evidence="1 2">
    <name type="scientific">Arcobacter nitrofigilis (strain ATCC 33309 / DSM 7299 / CCUG 15893 / LMG 7604 / NCTC 12251 / CI)</name>
    <name type="common">Campylobacter nitrofigilis</name>
    <dbReference type="NCBI Taxonomy" id="572480"/>
    <lineage>
        <taxon>Bacteria</taxon>
        <taxon>Pseudomonadati</taxon>
        <taxon>Campylobacterota</taxon>
        <taxon>Epsilonproteobacteria</taxon>
        <taxon>Campylobacterales</taxon>
        <taxon>Arcobacteraceae</taxon>
        <taxon>Arcobacter</taxon>
    </lineage>
</organism>
<dbReference type="EMBL" id="CP001999">
    <property type="protein sequence ID" value="ADG93052.1"/>
    <property type="molecule type" value="Genomic_DNA"/>
</dbReference>